<evidence type="ECO:0000256" key="1">
    <source>
        <dbReference type="SAM" id="MobiDB-lite"/>
    </source>
</evidence>
<feature type="compositionally biased region" description="Basic and acidic residues" evidence="1">
    <location>
        <begin position="77"/>
        <end position="94"/>
    </location>
</feature>
<dbReference type="EMBL" id="BOPH01000007">
    <property type="protein sequence ID" value="GIJ65655.1"/>
    <property type="molecule type" value="Genomic_DNA"/>
</dbReference>
<sequence>MQVAPAGHPTRLSRAIPGATHPTNNPARLPAYYEVNRSFLMASVNVLQDAAVNLRTGPSGVFESLTSTAPFPSRAASTHDPDSHRELRRHSGSDKDVTCELLTLVPTQLSRPPMPDRQIVFSAGNPPCRTAISGTAVADVKNGSKSDEFVVITSAPRAPSVLNMAHA</sequence>
<dbReference type="Proteomes" id="UP000635606">
    <property type="component" value="Unassembled WGS sequence"/>
</dbReference>
<name>A0A8J3ZP56_9ACTN</name>
<comment type="caution">
    <text evidence="2">The sequence shown here is derived from an EMBL/GenBank/DDBJ whole genome shotgun (WGS) entry which is preliminary data.</text>
</comment>
<protein>
    <submittedName>
        <fullName evidence="2">Uncharacterized protein</fullName>
    </submittedName>
</protein>
<feature type="region of interest" description="Disordered" evidence="1">
    <location>
        <begin position="1"/>
        <end position="27"/>
    </location>
</feature>
<accession>A0A8J3ZP56</accession>
<evidence type="ECO:0000313" key="2">
    <source>
        <dbReference type="EMBL" id="GIJ65655.1"/>
    </source>
</evidence>
<proteinExistence type="predicted"/>
<feature type="region of interest" description="Disordered" evidence="1">
    <location>
        <begin position="64"/>
        <end position="94"/>
    </location>
</feature>
<organism evidence="2 3">
    <name type="scientific">Virgisporangium ochraceum</name>
    <dbReference type="NCBI Taxonomy" id="65505"/>
    <lineage>
        <taxon>Bacteria</taxon>
        <taxon>Bacillati</taxon>
        <taxon>Actinomycetota</taxon>
        <taxon>Actinomycetes</taxon>
        <taxon>Micromonosporales</taxon>
        <taxon>Micromonosporaceae</taxon>
        <taxon>Virgisporangium</taxon>
    </lineage>
</organism>
<keyword evidence="3" id="KW-1185">Reference proteome</keyword>
<gene>
    <name evidence="2" type="ORF">Voc01_005720</name>
</gene>
<evidence type="ECO:0000313" key="3">
    <source>
        <dbReference type="Proteomes" id="UP000635606"/>
    </source>
</evidence>
<dbReference type="AlphaFoldDB" id="A0A8J3ZP56"/>
<reference evidence="2" key="1">
    <citation type="submission" date="2021-01" db="EMBL/GenBank/DDBJ databases">
        <title>Whole genome shotgun sequence of Virgisporangium ochraceum NBRC 16418.</title>
        <authorList>
            <person name="Komaki H."/>
            <person name="Tamura T."/>
        </authorList>
    </citation>
    <scope>NUCLEOTIDE SEQUENCE</scope>
    <source>
        <strain evidence="2">NBRC 16418</strain>
    </source>
</reference>